<proteinExistence type="predicted"/>
<gene>
    <name evidence="1" type="ORF">HELGO_WM68456</name>
</gene>
<name>A0A6S6RW39_9GAMM</name>
<sequence>MRAKELKGYELRQVIIQGTPPQAWIDKTEAASTELCAATTVEERETVIEKYKRLWQDPLLKNWLLQQFNNKCWYTEAQDSVSAYHVDHFRPKGRVTDASGNQSGGYWWLAFEWKNYRISGQLPNIRKKDLFHINGTRLPQLAVDDNDLTLEAPELIDPIGHDTRHITYDIPDDSGDCLAVSVHETLEESQRQYYAIDHGKAQYTIDVLGLNKIPTLKAKRTEFWNMCTAEIQKYENTCTAPHVMQSVLRPGIIKNLRKMVMYEAEFSSISAACINKNAPKPLVDEVFAPLG</sequence>
<protein>
    <submittedName>
        <fullName evidence="1">Uncharacterized protein</fullName>
    </submittedName>
</protein>
<evidence type="ECO:0000313" key="1">
    <source>
        <dbReference type="EMBL" id="CAA6800108.1"/>
    </source>
</evidence>
<organism evidence="1">
    <name type="scientific">uncultured Thiotrichaceae bacterium</name>
    <dbReference type="NCBI Taxonomy" id="298394"/>
    <lineage>
        <taxon>Bacteria</taxon>
        <taxon>Pseudomonadati</taxon>
        <taxon>Pseudomonadota</taxon>
        <taxon>Gammaproteobacteria</taxon>
        <taxon>Thiotrichales</taxon>
        <taxon>Thiotrichaceae</taxon>
        <taxon>environmental samples</taxon>
    </lineage>
</organism>
<dbReference type="EMBL" id="CACVAT010000012">
    <property type="protein sequence ID" value="CAA6800108.1"/>
    <property type="molecule type" value="Genomic_DNA"/>
</dbReference>
<reference evidence="1" key="1">
    <citation type="submission" date="2020-01" db="EMBL/GenBank/DDBJ databases">
        <authorList>
            <person name="Meier V. D."/>
            <person name="Meier V D."/>
        </authorList>
    </citation>
    <scope>NUCLEOTIDE SEQUENCE</scope>
    <source>
        <strain evidence="1">HLG_WM_MAG_09</strain>
    </source>
</reference>
<accession>A0A6S6RW39</accession>
<dbReference type="AlphaFoldDB" id="A0A6S6RW39"/>